<proteinExistence type="predicted"/>
<protein>
    <submittedName>
        <fullName evidence="2">Uncharacterized protein</fullName>
    </submittedName>
</protein>
<keyword evidence="1" id="KW-1133">Transmembrane helix</keyword>
<gene>
    <name evidence="2" type="ORF">F8B43_3982</name>
</gene>
<dbReference type="RefSeq" id="WP_152278084.1">
    <property type="nucleotide sequence ID" value="NZ_WEKV01000014.1"/>
</dbReference>
<organism evidence="2 3">
    <name type="scientific">Methylorubrum populi</name>
    <dbReference type="NCBI Taxonomy" id="223967"/>
    <lineage>
        <taxon>Bacteria</taxon>
        <taxon>Pseudomonadati</taxon>
        <taxon>Pseudomonadota</taxon>
        <taxon>Alphaproteobacteria</taxon>
        <taxon>Hyphomicrobiales</taxon>
        <taxon>Methylobacteriaceae</taxon>
        <taxon>Methylorubrum</taxon>
    </lineage>
</organism>
<dbReference type="EMBL" id="WEKV01000014">
    <property type="protein sequence ID" value="KAB7784059.1"/>
    <property type="molecule type" value="Genomic_DNA"/>
</dbReference>
<sequence length="64" mass="6455">MTLATITAACALVGLILLIGPCLSDAQSKVAEAGYVRGLVMFGGACTCLVALVLAMVNGFVVRP</sequence>
<name>A0A833J4N6_9HYPH</name>
<comment type="caution">
    <text evidence="2">The sequence shown here is derived from an EMBL/GenBank/DDBJ whole genome shotgun (WGS) entry which is preliminary data.</text>
</comment>
<keyword evidence="1" id="KW-0812">Transmembrane</keyword>
<evidence type="ECO:0000313" key="3">
    <source>
        <dbReference type="Proteomes" id="UP000469949"/>
    </source>
</evidence>
<keyword evidence="1" id="KW-0472">Membrane</keyword>
<dbReference type="Proteomes" id="UP000469949">
    <property type="component" value="Unassembled WGS sequence"/>
</dbReference>
<evidence type="ECO:0000313" key="2">
    <source>
        <dbReference type="EMBL" id="KAB7784059.1"/>
    </source>
</evidence>
<reference evidence="2 3" key="1">
    <citation type="submission" date="2019-10" db="EMBL/GenBank/DDBJ databases">
        <title>Draft Genome Sequence of the Caffeine Degrading Methylotroph Methylorubrum populi PINKEL.</title>
        <authorList>
            <person name="Dawson S.C."/>
            <person name="Zhang X."/>
            <person name="Wright M.E."/>
            <person name="Sharma G."/>
            <person name="Langner J.T."/>
            <person name="Ditty J.L."/>
            <person name="Subuyuj G.A."/>
        </authorList>
    </citation>
    <scope>NUCLEOTIDE SEQUENCE [LARGE SCALE GENOMIC DNA]</scope>
    <source>
        <strain evidence="2 3">Pinkel</strain>
    </source>
</reference>
<accession>A0A833J4N6</accession>
<feature type="transmembrane region" description="Helical" evidence="1">
    <location>
        <begin position="36"/>
        <end position="61"/>
    </location>
</feature>
<evidence type="ECO:0000256" key="1">
    <source>
        <dbReference type="SAM" id="Phobius"/>
    </source>
</evidence>
<dbReference type="AlphaFoldDB" id="A0A833J4N6"/>